<sequence>MNKELETAIMTAADLPTIPIVAIKVMQLIESDTATAEELAKIVSSDPAVAARVLKISNSSFYGCRRQIQTLSSAIVILGFSTLRSLVVAASVKQVYKPYGLTEKMLWEHSFAAGLAARIIANRTRAANEEEAFLAGLFHDIGKIIMNTLDHDKFQEVMQHCYNEGITFGQAERGIYPFTHDEVGAYVIKKWNFPEILTSAILQHHNLDFTELDDPAVVNLTAVTSLADQFCLKLGIGIREPREDVDLAGSKAGQMLNISEEKAEEMLDIFDKAFGEDKALFTS</sequence>
<dbReference type="InterPro" id="IPR003607">
    <property type="entry name" value="HD/PDEase_dom"/>
</dbReference>
<organism evidence="2 3">
    <name type="scientific">Geomonas terrae</name>
    <dbReference type="NCBI Taxonomy" id="2562681"/>
    <lineage>
        <taxon>Bacteria</taxon>
        <taxon>Pseudomonadati</taxon>
        <taxon>Thermodesulfobacteriota</taxon>
        <taxon>Desulfuromonadia</taxon>
        <taxon>Geobacterales</taxon>
        <taxon>Geobacteraceae</taxon>
        <taxon>Geomonas</taxon>
    </lineage>
</organism>
<dbReference type="SUPFAM" id="SSF109604">
    <property type="entry name" value="HD-domain/PDEase-like"/>
    <property type="match status" value="1"/>
</dbReference>
<dbReference type="AlphaFoldDB" id="A0A4S1CNJ7"/>
<dbReference type="PROSITE" id="PS51833">
    <property type="entry name" value="HDOD"/>
    <property type="match status" value="1"/>
</dbReference>
<evidence type="ECO:0000259" key="1">
    <source>
        <dbReference type="PROSITE" id="PS51833"/>
    </source>
</evidence>
<gene>
    <name evidence="2" type="ORF">E4633_05430</name>
</gene>
<dbReference type="InterPro" id="IPR013976">
    <property type="entry name" value="HDOD"/>
</dbReference>
<name>A0A4S1CNJ7_9BACT</name>
<dbReference type="NCBIfam" id="TIGR00277">
    <property type="entry name" value="HDIG"/>
    <property type="match status" value="1"/>
</dbReference>
<dbReference type="InterPro" id="IPR052340">
    <property type="entry name" value="RNase_Y/CdgJ"/>
</dbReference>
<comment type="caution">
    <text evidence="2">The sequence shown here is derived from an EMBL/GenBank/DDBJ whole genome shotgun (WGS) entry which is preliminary data.</text>
</comment>
<dbReference type="PANTHER" id="PTHR33525">
    <property type="match status" value="1"/>
</dbReference>
<dbReference type="EMBL" id="SRSC01000001">
    <property type="protein sequence ID" value="TGU74900.1"/>
    <property type="molecule type" value="Genomic_DNA"/>
</dbReference>
<protein>
    <submittedName>
        <fullName evidence="2">HDOD domain-containing protein</fullName>
    </submittedName>
</protein>
<dbReference type="RefSeq" id="WP_135869218.1">
    <property type="nucleotide sequence ID" value="NZ_SRSC01000001.1"/>
</dbReference>
<dbReference type="Proteomes" id="UP000306416">
    <property type="component" value="Unassembled WGS sequence"/>
</dbReference>
<keyword evidence="3" id="KW-1185">Reference proteome</keyword>
<evidence type="ECO:0000313" key="2">
    <source>
        <dbReference type="EMBL" id="TGU74900.1"/>
    </source>
</evidence>
<dbReference type="Gene3D" id="1.10.3210.10">
    <property type="entry name" value="Hypothetical protein af1432"/>
    <property type="match status" value="1"/>
</dbReference>
<evidence type="ECO:0000313" key="3">
    <source>
        <dbReference type="Proteomes" id="UP000306416"/>
    </source>
</evidence>
<accession>A0A4S1CNJ7</accession>
<dbReference type="Pfam" id="PF08668">
    <property type="entry name" value="HDOD"/>
    <property type="match status" value="1"/>
</dbReference>
<dbReference type="InterPro" id="IPR006675">
    <property type="entry name" value="HDIG_dom"/>
</dbReference>
<feature type="domain" description="HDOD" evidence="1">
    <location>
        <begin position="15"/>
        <end position="207"/>
    </location>
</feature>
<proteinExistence type="predicted"/>
<dbReference type="PANTHER" id="PTHR33525:SF3">
    <property type="entry name" value="RIBONUCLEASE Y"/>
    <property type="match status" value="1"/>
</dbReference>
<reference evidence="2 3" key="1">
    <citation type="submission" date="2019-04" db="EMBL/GenBank/DDBJ databases">
        <title>Geobacter oryzae sp. nov., ferric-reducing bacteria isolated from paddy soil.</title>
        <authorList>
            <person name="Xu Z."/>
            <person name="Masuda Y."/>
            <person name="Itoh H."/>
            <person name="Senoo K."/>
        </authorList>
    </citation>
    <scope>NUCLEOTIDE SEQUENCE [LARGE SCALE GENOMIC DNA]</scope>
    <source>
        <strain evidence="2 3">Red111</strain>
    </source>
</reference>
<dbReference type="SMART" id="SM00471">
    <property type="entry name" value="HDc"/>
    <property type="match status" value="1"/>
</dbReference>